<keyword evidence="2" id="KW-1185">Reference proteome</keyword>
<evidence type="ECO:0008006" key="3">
    <source>
        <dbReference type="Google" id="ProtNLM"/>
    </source>
</evidence>
<gene>
    <name evidence="1" type="ORF">CJ030_MR3G009532</name>
</gene>
<proteinExistence type="predicted"/>
<name>A0A6A1WAQ0_9ROSI</name>
<dbReference type="OrthoDB" id="626167at2759"/>
<evidence type="ECO:0000313" key="2">
    <source>
        <dbReference type="Proteomes" id="UP000516437"/>
    </source>
</evidence>
<dbReference type="PANTHER" id="PTHR32472:SF12">
    <property type="entry name" value="P-LOOP CONTAINING NUCLEOSIDE TRIPHOSPHATE HYDROLASES SUPERFAMILY PROTEIN"/>
    <property type="match status" value="1"/>
</dbReference>
<dbReference type="AlphaFoldDB" id="A0A6A1WAQ0"/>
<comment type="caution">
    <text evidence="1">The sequence shown here is derived from an EMBL/GenBank/DDBJ whole genome shotgun (WGS) entry which is preliminary data.</text>
</comment>
<organism evidence="1 2">
    <name type="scientific">Morella rubra</name>
    <name type="common">Chinese bayberry</name>
    <dbReference type="NCBI Taxonomy" id="262757"/>
    <lineage>
        <taxon>Eukaryota</taxon>
        <taxon>Viridiplantae</taxon>
        <taxon>Streptophyta</taxon>
        <taxon>Embryophyta</taxon>
        <taxon>Tracheophyta</taxon>
        <taxon>Spermatophyta</taxon>
        <taxon>Magnoliopsida</taxon>
        <taxon>eudicotyledons</taxon>
        <taxon>Gunneridae</taxon>
        <taxon>Pentapetalae</taxon>
        <taxon>rosids</taxon>
        <taxon>fabids</taxon>
        <taxon>Fagales</taxon>
        <taxon>Myricaceae</taxon>
        <taxon>Morella</taxon>
    </lineage>
</organism>
<protein>
    <recommendedName>
        <fullName evidence="3">TIR domain-containing protein</fullName>
    </recommendedName>
</protein>
<dbReference type="GO" id="GO:0000725">
    <property type="term" value="P:recombinational repair"/>
    <property type="evidence" value="ECO:0007669"/>
    <property type="project" value="TreeGrafter"/>
</dbReference>
<dbReference type="Proteomes" id="UP000516437">
    <property type="component" value="Chromosome 3"/>
</dbReference>
<dbReference type="PANTHER" id="PTHR32472">
    <property type="entry name" value="DNA REPAIR PROTEIN RADA"/>
    <property type="match status" value="1"/>
</dbReference>
<evidence type="ECO:0000313" key="1">
    <source>
        <dbReference type="EMBL" id="KAB1219890.1"/>
    </source>
</evidence>
<dbReference type="EMBL" id="RXIC02000021">
    <property type="protein sequence ID" value="KAB1219890.1"/>
    <property type="molecule type" value="Genomic_DNA"/>
</dbReference>
<reference evidence="1 2" key="1">
    <citation type="journal article" date="2019" name="Plant Biotechnol. J.">
        <title>The red bayberry genome and genetic basis of sex determination.</title>
        <authorList>
            <person name="Jia H.M."/>
            <person name="Jia H.J."/>
            <person name="Cai Q.L."/>
            <person name="Wang Y."/>
            <person name="Zhao H.B."/>
            <person name="Yang W.F."/>
            <person name="Wang G.Y."/>
            <person name="Li Y.H."/>
            <person name="Zhan D.L."/>
            <person name="Shen Y.T."/>
            <person name="Niu Q.F."/>
            <person name="Chang L."/>
            <person name="Qiu J."/>
            <person name="Zhao L."/>
            <person name="Xie H.B."/>
            <person name="Fu W.Y."/>
            <person name="Jin J."/>
            <person name="Li X.W."/>
            <person name="Jiao Y."/>
            <person name="Zhou C.C."/>
            <person name="Tu T."/>
            <person name="Chai C.Y."/>
            <person name="Gao J.L."/>
            <person name="Fan L.J."/>
            <person name="van de Weg E."/>
            <person name="Wang J.Y."/>
            <person name="Gao Z.S."/>
        </authorList>
    </citation>
    <scope>NUCLEOTIDE SEQUENCE [LARGE SCALE GENOMIC DNA]</scope>
    <source>
        <tissue evidence="1">Leaves</tissue>
    </source>
</reference>
<sequence>MSTTTPQHHKYPRFSLHDSLKAMVEAASNSAEPPHPSMISSGLTIKITSNCNKGELNGIIPIQFSLPHVTAFISICFSHVVTIHISSRAMTPKTQENPTSLTLPSPPVSYRGSLSDDIPNSSYTSPLDQYEFSDDPADAKLKFVTCDTAPPRISFSFPVPQFSFAKGLVSPNSNTKLKCSDVYIGFHGQNPNLVHFSKWLKLELKLQGIACFVADRAKYSDSQSHEIVNRDVCSVTFRVVVVTNSSFLNHLSLEEIRFFAQKKSTSRRPRFELYVMLD</sequence>
<accession>A0A6A1WAQ0</accession>